<dbReference type="SUPFAM" id="SSF48208">
    <property type="entry name" value="Six-hairpin glycosidases"/>
    <property type="match status" value="1"/>
</dbReference>
<dbReference type="Pfam" id="PF20736">
    <property type="entry name" value="Glyco_hydro127M"/>
    <property type="match status" value="1"/>
</dbReference>
<evidence type="ECO:0008006" key="7">
    <source>
        <dbReference type="Google" id="ProtNLM"/>
    </source>
</evidence>
<dbReference type="InterPro" id="IPR012878">
    <property type="entry name" value="Beta-AFase-like_GH127_cat"/>
</dbReference>
<feature type="domain" description="Glycoside hydrolase GH146 substrate-binding" evidence="3">
    <location>
        <begin position="641"/>
        <end position="766"/>
    </location>
</feature>
<comment type="caution">
    <text evidence="5">The sequence shown here is derived from an EMBL/GenBank/DDBJ whole genome shotgun (WGS) entry which is preliminary data.</text>
</comment>
<name>A0A7W9ETM4_9SPHN</name>
<evidence type="ECO:0000259" key="3">
    <source>
        <dbReference type="Pfam" id="PF20620"/>
    </source>
</evidence>
<evidence type="ECO:0000259" key="2">
    <source>
        <dbReference type="Pfam" id="PF07944"/>
    </source>
</evidence>
<accession>A0A7W9ETM4</accession>
<gene>
    <name evidence="5" type="ORF">FHS94_001195</name>
</gene>
<dbReference type="RefSeq" id="WP_184055611.1">
    <property type="nucleotide sequence ID" value="NZ_JACIJK010000003.1"/>
</dbReference>
<dbReference type="Proteomes" id="UP000546200">
    <property type="component" value="Unassembled WGS sequence"/>
</dbReference>
<dbReference type="Pfam" id="PF20620">
    <property type="entry name" value="DUF6805"/>
    <property type="match status" value="1"/>
</dbReference>
<organism evidence="5 6">
    <name type="scientific">Sphingomonas aerophila</name>
    <dbReference type="NCBI Taxonomy" id="1344948"/>
    <lineage>
        <taxon>Bacteria</taxon>
        <taxon>Pseudomonadati</taxon>
        <taxon>Pseudomonadota</taxon>
        <taxon>Alphaproteobacteria</taxon>
        <taxon>Sphingomonadales</taxon>
        <taxon>Sphingomonadaceae</taxon>
        <taxon>Sphingomonas</taxon>
    </lineage>
</organism>
<evidence type="ECO:0000313" key="6">
    <source>
        <dbReference type="Proteomes" id="UP000546200"/>
    </source>
</evidence>
<dbReference type="GO" id="GO:0005975">
    <property type="term" value="P:carbohydrate metabolic process"/>
    <property type="evidence" value="ECO:0007669"/>
    <property type="project" value="InterPro"/>
</dbReference>
<evidence type="ECO:0000259" key="4">
    <source>
        <dbReference type="Pfam" id="PF20736"/>
    </source>
</evidence>
<feature type="domain" description="Non-reducing end beta-L-arabinofuranosidase-like GH127 middle" evidence="4">
    <location>
        <begin position="436"/>
        <end position="528"/>
    </location>
</feature>
<dbReference type="InterPro" id="IPR046544">
    <property type="entry name" value="GH146_SB_dom"/>
</dbReference>
<keyword evidence="1" id="KW-0732">Signal</keyword>
<dbReference type="InterPro" id="IPR006311">
    <property type="entry name" value="TAT_signal"/>
</dbReference>
<reference evidence="5 6" key="1">
    <citation type="submission" date="2020-08" db="EMBL/GenBank/DDBJ databases">
        <title>Genomic Encyclopedia of Type Strains, Phase IV (KMG-IV): sequencing the most valuable type-strain genomes for metagenomic binning, comparative biology and taxonomic classification.</title>
        <authorList>
            <person name="Goeker M."/>
        </authorList>
    </citation>
    <scope>NUCLEOTIDE SEQUENCE [LARGE SCALE GENOMIC DNA]</scope>
    <source>
        <strain evidence="5 6">DSM 100044</strain>
    </source>
</reference>
<proteinExistence type="predicted"/>
<feature type="domain" description="Non-reducing end beta-L-arabinofuranosidase-like GH127 catalytic" evidence="2">
    <location>
        <begin position="41"/>
        <end position="426"/>
    </location>
</feature>
<protein>
    <recommendedName>
        <fullName evidence="7">Glycoside hydrolase family 127 protein</fullName>
    </recommendedName>
</protein>
<dbReference type="Pfam" id="PF07944">
    <property type="entry name" value="Beta-AFase-like_GH127_cat"/>
    <property type="match status" value="1"/>
</dbReference>
<dbReference type="InterPro" id="IPR049046">
    <property type="entry name" value="Beta-AFase-like_GH127_middle"/>
</dbReference>
<evidence type="ECO:0000256" key="1">
    <source>
        <dbReference type="SAM" id="SignalP"/>
    </source>
</evidence>
<dbReference type="PANTHER" id="PTHR31151:SF0">
    <property type="entry name" value="PROLINE-TRNA LIGASE (DUF1680)"/>
    <property type="match status" value="1"/>
</dbReference>
<evidence type="ECO:0000313" key="5">
    <source>
        <dbReference type="EMBL" id="MBB5714364.1"/>
    </source>
</evidence>
<dbReference type="EMBL" id="JACIJK010000003">
    <property type="protein sequence ID" value="MBB5714364.1"/>
    <property type="molecule type" value="Genomic_DNA"/>
</dbReference>
<feature type="signal peptide" evidence="1">
    <location>
        <begin position="1"/>
        <end position="26"/>
    </location>
</feature>
<dbReference type="PROSITE" id="PS51318">
    <property type="entry name" value="TAT"/>
    <property type="match status" value="1"/>
</dbReference>
<keyword evidence="6" id="KW-1185">Reference proteome</keyword>
<sequence length="778" mass="85005">MIVTRRRFLGSASTLALMPAFGPAFAAQATGRAEPVPARYVTLKPSIFADAMAANRRYLLSLDPERLLHNFYTSAGLPPRGEMYGGWEAQGIAGHTLGHWMSAASLMVANTGDAALSAALDRTLTSMARIQATEGDGYLGGITAPRGGKTVPGKVIFEEVRRGDIRTDWTLNAGWVPIYAQHKVLAGLIDANQLAGKRAALPIATGLAGYMGGVFDALSEAQMQQVLSVEHGGILESYAELYAITGDQRWHGLAGRLRHRAVFEPLAAGQDKLAGLHANTQIPKLVGHARLHEVAGNPADAKAALFFHDTVRHHHSYAVGGNSEREHFGQPDHQGEQLTTATCEACNSYNMLKLTRHLYAWQPQGDWFDYYERTQLNHIMAHQRPDTGQFVYFMPMEAGAKRDYSKPEDSFWCCVGSGMESHAKHADSIYWQRPDTLFLNLFIPSTLDVPGGPRIELDTRYPQDGQVQLTVARAPKAGQAIAIRRPAWAEGATLLINEQPFRQEPRNGYWQIARRWKAGDRIAVTLPMTLRAEPLAGAPGTHAFLSGPLVLAADLGSATQRFDDPAPALLASGRPEAALTPVAGATHRYRVTDVLGHEREIGPFFPMYDRRTAVYFRTFTPGSWAAGKDAYLAAEAKRADLVRRTIDIFHIGEQQPEVDHALVAATGKAGEFYGRHNRAIPEGSSVRFTVARRPGPALLQLTYWGRDTGRTVEIEVDGKLVATERREQPSAEEWVVVDYALPPTAAATSTVKLTARKGDAVIYGVRSLEPAGPKPVRA</sequence>
<feature type="chain" id="PRO_5031524671" description="Glycoside hydrolase family 127 protein" evidence="1">
    <location>
        <begin position="27"/>
        <end position="778"/>
    </location>
</feature>
<dbReference type="InterPro" id="IPR008928">
    <property type="entry name" value="6-hairpin_glycosidase_sf"/>
</dbReference>
<dbReference type="AlphaFoldDB" id="A0A7W9ETM4"/>
<dbReference type="PANTHER" id="PTHR31151">
    <property type="entry name" value="PROLINE-TRNA LIGASE (DUF1680)"/>
    <property type="match status" value="1"/>
</dbReference>